<evidence type="ECO:0000256" key="1">
    <source>
        <dbReference type="SAM" id="MobiDB-lite"/>
    </source>
</evidence>
<name>A0ABQ9HRS9_9NEOP</name>
<sequence>MLLRLYPMQCSALRRMNELAARGDSSNSSRRNNDALCGNSSDCEVSNISNGSSDYDAPSAESETSTTDATSAKKSPKKTRKGNPCKWKKNIRKMLRAKGKGLTVLEFIGHYSRYSRQPSDCRGKLVPRNKRPSTTIELIHIHIKSSPTTESHYASLSLPVVKGTSPRATLHRHHHCSFQIINYSNIHRIPIITNTAITNSRIKTISQALLDVKGVIPPSPTSPAPQTIIIVQEVRVTFVIVDQEAEIITNHYKPGLEEL</sequence>
<proteinExistence type="predicted"/>
<evidence type="ECO:0000313" key="3">
    <source>
        <dbReference type="Proteomes" id="UP001159363"/>
    </source>
</evidence>
<feature type="compositionally biased region" description="Basic residues" evidence="1">
    <location>
        <begin position="74"/>
        <end position="85"/>
    </location>
</feature>
<dbReference type="Proteomes" id="UP001159363">
    <property type="component" value="Chromosome X"/>
</dbReference>
<organism evidence="2 3">
    <name type="scientific">Dryococelus australis</name>
    <dbReference type="NCBI Taxonomy" id="614101"/>
    <lineage>
        <taxon>Eukaryota</taxon>
        <taxon>Metazoa</taxon>
        <taxon>Ecdysozoa</taxon>
        <taxon>Arthropoda</taxon>
        <taxon>Hexapoda</taxon>
        <taxon>Insecta</taxon>
        <taxon>Pterygota</taxon>
        <taxon>Neoptera</taxon>
        <taxon>Polyneoptera</taxon>
        <taxon>Phasmatodea</taxon>
        <taxon>Verophasmatodea</taxon>
        <taxon>Anareolatae</taxon>
        <taxon>Phasmatidae</taxon>
        <taxon>Eurycanthinae</taxon>
        <taxon>Dryococelus</taxon>
    </lineage>
</organism>
<protein>
    <submittedName>
        <fullName evidence="2">Uncharacterized protein</fullName>
    </submittedName>
</protein>
<feature type="compositionally biased region" description="Low complexity" evidence="1">
    <location>
        <begin position="56"/>
        <end position="73"/>
    </location>
</feature>
<feature type="region of interest" description="Disordered" evidence="1">
    <location>
        <begin position="48"/>
        <end position="85"/>
    </location>
</feature>
<reference evidence="2 3" key="1">
    <citation type="submission" date="2023-02" db="EMBL/GenBank/DDBJ databases">
        <title>LHISI_Scaffold_Assembly.</title>
        <authorList>
            <person name="Stuart O.P."/>
            <person name="Cleave R."/>
            <person name="Magrath M.J.L."/>
            <person name="Mikheyev A.S."/>
        </authorList>
    </citation>
    <scope>NUCLEOTIDE SEQUENCE [LARGE SCALE GENOMIC DNA]</scope>
    <source>
        <strain evidence="2">Daus_M_001</strain>
        <tissue evidence="2">Leg muscle</tissue>
    </source>
</reference>
<evidence type="ECO:0000313" key="2">
    <source>
        <dbReference type="EMBL" id="KAJ8886927.1"/>
    </source>
</evidence>
<dbReference type="EMBL" id="JARBHB010000004">
    <property type="protein sequence ID" value="KAJ8886927.1"/>
    <property type="molecule type" value="Genomic_DNA"/>
</dbReference>
<accession>A0ABQ9HRS9</accession>
<keyword evidence="3" id="KW-1185">Reference proteome</keyword>
<gene>
    <name evidence="2" type="ORF">PR048_013141</name>
</gene>
<comment type="caution">
    <text evidence="2">The sequence shown here is derived from an EMBL/GenBank/DDBJ whole genome shotgun (WGS) entry which is preliminary data.</text>
</comment>